<evidence type="ECO:0000256" key="1">
    <source>
        <dbReference type="SAM" id="MobiDB-lite"/>
    </source>
</evidence>
<accession>A0A8S2FUW1</accession>
<feature type="compositionally biased region" description="Low complexity" evidence="1">
    <location>
        <begin position="1"/>
        <end position="11"/>
    </location>
</feature>
<proteinExistence type="predicted"/>
<dbReference type="EMBL" id="CAJOBA010065172">
    <property type="protein sequence ID" value="CAF4356803.1"/>
    <property type="molecule type" value="Genomic_DNA"/>
</dbReference>
<protein>
    <submittedName>
        <fullName evidence="2">Uncharacterized protein</fullName>
    </submittedName>
</protein>
<dbReference type="AlphaFoldDB" id="A0A8S2FUW1"/>
<organism evidence="2 4">
    <name type="scientific">Didymodactylos carnosus</name>
    <dbReference type="NCBI Taxonomy" id="1234261"/>
    <lineage>
        <taxon>Eukaryota</taxon>
        <taxon>Metazoa</taxon>
        <taxon>Spiralia</taxon>
        <taxon>Gnathifera</taxon>
        <taxon>Rotifera</taxon>
        <taxon>Eurotatoria</taxon>
        <taxon>Bdelloidea</taxon>
        <taxon>Philodinida</taxon>
        <taxon>Philodinidae</taxon>
        <taxon>Didymodactylos</taxon>
    </lineage>
</organism>
<evidence type="ECO:0000313" key="2">
    <source>
        <dbReference type="EMBL" id="CAF1564156.1"/>
    </source>
</evidence>
<dbReference type="EMBL" id="CAJNOK010042499">
    <property type="protein sequence ID" value="CAF1564156.1"/>
    <property type="molecule type" value="Genomic_DNA"/>
</dbReference>
<comment type="caution">
    <text evidence="2">The sequence shown here is derived from an EMBL/GenBank/DDBJ whole genome shotgun (WGS) entry which is preliminary data.</text>
</comment>
<feature type="region of interest" description="Disordered" evidence="1">
    <location>
        <begin position="1"/>
        <end position="30"/>
    </location>
</feature>
<sequence>MDRYDAPAAPSDDGDAIQLSFNTSTKNNDPKLESDVQIQQLAIACAAAVTPVMKIDLNVDTTKEYNSNYIVVRIK</sequence>
<reference evidence="2" key="1">
    <citation type="submission" date="2021-02" db="EMBL/GenBank/DDBJ databases">
        <authorList>
            <person name="Nowell W R."/>
        </authorList>
    </citation>
    <scope>NUCLEOTIDE SEQUENCE</scope>
</reference>
<evidence type="ECO:0000313" key="3">
    <source>
        <dbReference type="EMBL" id="CAF4356803.1"/>
    </source>
</evidence>
<gene>
    <name evidence="2" type="ORF">OVA965_LOCUS39978</name>
    <name evidence="3" type="ORF">TMI583_LOCUS41364</name>
</gene>
<dbReference type="Proteomes" id="UP000682733">
    <property type="component" value="Unassembled WGS sequence"/>
</dbReference>
<dbReference type="Proteomes" id="UP000677228">
    <property type="component" value="Unassembled WGS sequence"/>
</dbReference>
<name>A0A8S2FUW1_9BILA</name>
<evidence type="ECO:0000313" key="4">
    <source>
        <dbReference type="Proteomes" id="UP000677228"/>
    </source>
</evidence>